<evidence type="ECO:0000256" key="1">
    <source>
        <dbReference type="SAM" id="MobiDB-lite"/>
    </source>
</evidence>
<proteinExistence type="predicted"/>
<dbReference type="PANTHER" id="PTHR44873:SF1">
    <property type="entry name" value="DNAJ HOMOLOG SUBFAMILY C MEMBER 30, MITOCHONDRIAL"/>
    <property type="match status" value="1"/>
</dbReference>
<dbReference type="PRINTS" id="PR00625">
    <property type="entry name" value="JDOMAIN"/>
</dbReference>
<feature type="domain" description="J" evidence="3">
    <location>
        <begin position="28"/>
        <end position="93"/>
    </location>
</feature>
<dbReference type="Proteomes" id="UP000410492">
    <property type="component" value="Unassembled WGS sequence"/>
</dbReference>
<dbReference type="InterPro" id="IPR036869">
    <property type="entry name" value="J_dom_sf"/>
</dbReference>
<name>A0A653DN12_CALMS</name>
<keyword evidence="5" id="KW-1185">Reference proteome</keyword>
<sequence length="219" mass="25347">MLSKFHFKYIKLFLSQVRLMSKSAKSKNHYDSLGISKESTQGEIKSAYYKLSMVYHPDKNPNDAASSQKFRDITAAYEVLGNIKTRKLYDRGLYMGSMGHSSVAEEPKDEPIDRFHQSRETRSRPPTPTGKTPIYDFDEWSKQHYGATFRRMQTNKENARIYQMHRQMEQNSAKAESVLFLLALVFFICMCFSTNNGYDQVSSYKNKQVEAVGNSELKK</sequence>
<evidence type="ECO:0000313" key="5">
    <source>
        <dbReference type="Proteomes" id="UP000410492"/>
    </source>
</evidence>
<keyword evidence="2" id="KW-0812">Transmembrane</keyword>
<dbReference type="Gene3D" id="1.10.287.110">
    <property type="entry name" value="DnaJ domain"/>
    <property type="match status" value="1"/>
</dbReference>
<protein>
    <recommendedName>
        <fullName evidence="3">J domain-containing protein</fullName>
    </recommendedName>
</protein>
<dbReference type="EMBL" id="CAACVG010013155">
    <property type="protein sequence ID" value="VEN61379.1"/>
    <property type="molecule type" value="Genomic_DNA"/>
</dbReference>
<dbReference type="AlphaFoldDB" id="A0A653DN12"/>
<keyword evidence="2" id="KW-0472">Membrane</keyword>
<dbReference type="OrthoDB" id="291007at2759"/>
<gene>
    <name evidence="4" type="ORF">CALMAC_LOCUS18804</name>
</gene>
<organism evidence="4 5">
    <name type="scientific">Callosobruchus maculatus</name>
    <name type="common">Southern cowpea weevil</name>
    <name type="synonym">Pulse bruchid</name>
    <dbReference type="NCBI Taxonomy" id="64391"/>
    <lineage>
        <taxon>Eukaryota</taxon>
        <taxon>Metazoa</taxon>
        <taxon>Ecdysozoa</taxon>
        <taxon>Arthropoda</taxon>
        <taxon>Hexapoda</taxon>
        <taxon>Insecta</taxon>
        <taxon>Pterygota</taxon>
        <taxon>Neoptera</taxon>
        <taxon>Endopterygota</taxon>
        <taxon>Coleoptera</taxon>
        <taxon>Polyphaga</taxon>
        <taxon>Cucujiformia</taxon>
        <taxon>Chrysomeloidea</taxon>
        <taxon>Chrysomelidae</taxon>
        <taxon>Bruchinae</taxon>
        <taxon>Bruchini</taxon>
        <taxon>Callosobruchus</taxon>
    </lineage>
</organism>
<dbReference type="Pfam" id="PF00226">
    <property type="entry name" value="DnaJ"/>
    <property type="match status" value="1"/>
</dbReference>
<keyword evidence="2" id="KW-1133">Transmembrane helix</keyword>
<dbReference type="SMART" id="SM00271">
    <property type="entry name" value="DnaJ"/>
    <property type="match status" value="1"/>
</dbReference>
<feature type="region of interest" description="Disordered" evidence="1">
    <location>
        <begin position="115"/>
        <end position="135"/>
    </location>
</feature>
<accession>A0A653DN12</accession>
<dbReference type="InterPro" id="IPR053025">
    <property type="entry name" value="Mito_ATP_Synthase-Asso"/>
</dbReference>
<dbReference type="PROSITE" id="PS50076">
    <property type="entry name" value="DNAJ_2"/>
    <property type="match status" value="1"/>
</dbReference>
<dbReference type="InterPro" id="IPR001623">
    <property type="entry name" value="DnaJ_domain"/>
</dbReference>
<dbReference type="SUPFAM" id="SSF46565">
    <property type="entry name" value="Chaperone J-domain"/>
    <property type="match status" value="1"/>
</dbReference>
<evidence type="ECO:0000259" key="3">
    <source>
        <dbReference type="PROSITE" id="PS50076"/>
    </source>
</evidence>
<dbReference type="CDD" id="cd06257">
    <property type="entry name" value="DnaJ"/>
    <property type="match status" value="1"/>
</dbReference>
<dbReference type="PANTHER" id="PTHR44873">
    <property type="entry name" value="DNAJ HOMOLOG SUBFAMILY C MEMBER 30, MITOCHONDRIAL"/>
    <property type="match status" value="1"/>
</dbReference>
<feature type="transmembrane region" description="Helical" evidence="2">
    <location>
        <begin position="178"/>
        <end position="198"/>
    </location>
</feature>
<evidence type="ECO:0000256" key="2">
    <source>
        <dbReference type="SAM" id="Phobius"/>
    </source>
</evidence>
<reference evidence="4 5" key="1">
    <citation type="submission" date="2019-01" db="EMBL/GenBank/DDBJ databases">
        <authorList>
            <person name="Sayadi A."/>
        </authorList>
    </citation>
    <scope>NUCLEOTIDE SEQUENCE [LARGE SCALE GENOMIC DNA]</scope>
</reference>
<dbReference type="InterPro" id="IPR018253">
    <property type="entry name" value="DnaJ_domain_CS"/>
</dbReference>
<dbReference type="PROSITE" id="PS00636">
    <property type="entry name" value="DNAJ_1"/>
    <property type="match status" value="1"/>
</dbReference>
<evidence type="ECO:0000313" key="4">
    <source>
        <dbReference type="EMBL" id="VEN61379.1"/>
    </source>
</evidence>